<sequence>MNNTWNEEETGRFATMHGNRVWTLDEEAADLLLWFGADVIWGPGPVMMQDGQYLVNGIPQDPAGFPACELTRGCGRLVKEAIL</sequence>
<proteinExistence type="predicted"/>
<name>A0A140DSM5_9FIRM</name>
<dbReference type="AlphaFoldDB" id="A0A140DSM5"/>
<dbReference type="EMBL" id="CP011391">
    <property type="protein sequence ID" value="AMK53652.1"/>
    <property type="molecule type" value="Genomic_DNA"/>
</dbReference>
<dbReference type="GeneID" id="78477362"/>
<keyword evidence="2" id="KW-1185">Reference proteome</keyword>
<protein>
    <submittedName>
        <fullName evidence="1">Uncharacterized protein</fullName>
    </submittedName>
</protein>
<dbReference type="Proteomes" id="UP000069771">
    <property type="component" value="Chromosome"/>
</dbReference>
<dbReference type="RefSeq" id="WP_067555051.1">
    <property type="nucleotide sequence ID" value="NZ_CAMTBT010000019.1"/>
</dbReference>
<accession>A0A140DSM5</accession>
<gene>
    <name evidence="1" type="ORF">AALO17_05180</name>
</gene>
<reference evidence="1 2" key="1">
    <citation type="journal article" date="2016" name="Gut Pathog.">
        <title>Whole genome sequencing of "Faecalibaculum rodentium" ALO17, isolated from C57BL/6J laboratory mouse feces.</title>
        <authorList>
            <person name="Lim S."/>
            <person name="Chang D.H."/>
            <person name="Ahn S."/>
            <person name="Kim B.C."/>
        </authorList>
    </citation>
    <scope>NUCLEOTIDE SEQUENCE [LARGE SCALE GENOMIC DNA]</scope>
    <source>
        <strain evidence="1 2">Alo17</strain>
    </source>
</reference>
<organism evidence="1 2">
    <name type="scientific">Faecalibaculum rodentium</name>
    <dbReference type="NCBI Taxonomy" id="1702221"/>
    <lineage>
        <taxon>Bacteria</taxon>
        <taxon>Bacillati</taxon>
        <taxon>Bacillota</taxon>
        <taxon>Erysipelotrichia</taxon>
        <taxon>Erysipelotrichales</taxon>
        <taxon>Erysipelotrichaceae</taxon>
        <taxon>Faecalibaculum</taxon>
    </lineage>
</organism>
<evidence type="ECO:0000313" key="1">
    <source>
        <dbReference type="EMBL" id="AMK53652.1"/>
    </source>
</evidence>
<evidence type="ECO:0000313" key="2">
    <source>
        <dbReference type="Proteomes" id="UP000069771"/>
    </source>
</evidence>
<dbReference type="STRING" id="1702221.AALO17_05180"/>
<dbReference type="KEGG" id="fro:AALO17_05180"/>